<evidence type="ECO:0000313" key="3">
    <source>
        <dbReference type="Proteomes" id="UP000324021"/>
    </source>
</evidence>
<proteinExistence type="predicted"/>
<dbReference type="InterPro" id="IPR012347">
    <property type="entry name" value="Ferritin-like"/>
</dbReference>
<organism evidence="2 3">
    <name type="scientific">Natrinema hispanicum</name>
    <dbReference type="NCBI Taxonomy" id="392421"/>
    <lineage>
        <taxon>Archaea</taxon>
        <taxon>Methanobacteriati</taxon>
        <taxon>Methanobacteriota</taxon>
        <taxon>Stenosarchaea group</taxon>
        <taxon>Halobacteria</taxon>
        <taxon>Halobacteriales</taxon>
        <taxon>Natrialbaceae</taxon>
        <taxon>Natrinema</taxon>
    </lineage>
</organism>
<name>A0A1G6SJY7_9EURY</name>
<evidence type="ECO:0000313" key="2">
    <source>
        <dbReference type="EMBL" id="SDD17240.1"/>
    </source>
</evidence>
<dbReference type="EMBL" id="FMZP01000014">
    <property type="protein sequence ID" value="SDD17240.1"/>
    <property type="molecule type" value="Genomic_DNA"/>
</dbReference>
<protein>
    <recommendedName>
        <fullName evidence="1">DUF2202 domain-containing protein</fullName>
    </recommendedName>
</protein>
<feature type="domain" description="DUF2202" evidence="1">
    <location>
        <begin position="101"/>
        <end position="255"/>
    </location>
</feature>
<dbReference type="SUPFAM" id="SSF47240">
    <property type="entry name" value="Ferritin-like"/>
    <property type="match status" value="1"/>
</dbReference>
<dbReference type="Proteomes" id="UP000324021">
    <property type="component" value="Unassembled WGS sequence"/>
</dbReference>
<dbReference type="InterPro" id="IPR009078">
    <property type="entry name" value="Ferritin-like_SF"/>
</dbReference>
<accession>A0A1G6SJY7</accession>
<dbReference type="Gene3D" id="1.20.1260.10">
    <property type="match status" value="1"/>
</dbReference>
<dbReference type="AlphaFoldDB" id="A0A1G6SJY7"/>
<reference evidence="2 3" key="1">
    <citation type="submission" date="2016-10" db="EMBL/GenBank/DDBJ databases">
        <authorList>
            <person name="Varghese N."/>
            <person name="Submissions S."/>
        </authorList>
    </citation>
    <scope>NUCLEOTIDE SEQUENCE [LARGE SCALE GENOMIC DNA]</scope>
    <source>
        <strain evidence="2 3">CDM_1</strain>
    </source>
</reference>
<dbReference type="CDD" id="cd01048">
    <property type="entry name" value="Ferritin_like_AB2"/>
    <property type="match status" value="1"/>
</dbReference>
<evidence type="ECO:0000259" key="1">
    <source>
        <dbReference type="Pfam" id="PF09968"/>
    </source>
</evidence>
<gene>
    <name evidence="2" type="ORF">SAMN05192552_101457</name>
</gene>
<sequence>MLNVLMEVYLTYVFYTALNSSIQSFSIPIFEYSTTNAMCSLSRIQLEMRPTKLTRRGFVGGIGLLAGTAATGTVVARRRRKGQNDDSSGSLETLSDAERAGIRYMREEEKLARDVYLTFYEKWGLTIFDGIANSEQRHTDAIKNLIDKYGLDDPYRDAIGSFTNDELQSLYDSLVARGLESPTEALMVGGLIEETDIIDIQEFIDQTDNDDIITVYSNLMESSKNHLSAFVDVLAKRGIDYEPQVLSQETYERIIA</sequence>
<dbReference type="InterPro" id="IPR019243">
    <property type="entry name" value="DUF2202"/>
</dbReference>
<dbReference type="Pfam" id="PF09968">
    <property type="entry name" value="DUF2202"/>
    <property type="match status" value="1"/>
</dbReference>